<proteinExistence type="predicted"/>
<reference evidence="1 2" key="1">
    <citation type="submission" date="2020-09" db="EMBL/GenBank/DDBJ databases">
        <title>De no assembly of potato wild relative species, Solanum commersonii.</title>
        <authorList>
            <person name="Cho K."/>
        </authorList>
    </citation>
    <scope>NUCLEOTIDE SEQUENCE [LARGE SCALE GENOMIC DNA]</scope>
    <source>
        <strain evidence="1">LZ3.2</strain>
        <tissue evidence="1">Leaf</tissue>
    </source>
</reference>
<accession>A0A9J6ARZ8</accession>
<comment type="caution">
    <text evidence="1">The sequence shown here is derived from an EMBL/GenBank/DDBJ whole genome shotgun (WGS) entry which is preliminary data.</text>
</comment>
<dbReference type="Proteomes" id="UP000824120">
    <property type="component" value="Chromosome 2"/>
</dbReference>
<organism evidence="1 2">
    <name type="scientific">Solanum commersonii</name>
    <name type="common">Commerson's wild potato</name>
    <name type="synonym">Commerson's nightshade</name>
    <dbReference type="NCBI Taxonomy" id="4109"/>
    <lineage>
        <taxon>Eukaryota</taxon>
        <taxon>Viridiplantae</taxon>
        <taxon>Streptophyta</taxon>
        <taxon>Embryophyta</taxon>
        <taxon>Tracheophyta</taxon>
        <taxon>Spermatophyta</taxon>
        <taxon>Magnoliopsida</taxon>
        <taxon>eudicotyledons</taxon>
        <taxon>Gunneridae</taxon>
        <taxon>Pentapetalae</taxon>
        <taxon>asterids</taxon>
        <taxon>lamiids</taxon>
        <taxon>Solanales</taxon>
        <taxon>Solanaceae</taxon>
        <taxon>Solanoideae</taxon>
        <taxon>Solaneae</taxon>
        <taxon>Solanum</taxon>
    </lineage>
</organism>
<dbReference type="EMBL" id="JACXVP010000002">
    <property type="protein sequence ID" value="KAG5626994.1"/>
    <property type="molecule type" value="Genomic_DNA"/>
</dbReference>
<gene>
    <name evidence="1" type="ORF">H5410_012212</name>
</gene>
<evidence type="ECO:0000313" key="1">
    <source>
        <dbReference type="EMBL" id="KAG5626994.1"/>
    </source>
</evidence>
<name>A0A9J6ARZ8_SOLCO</name>
<dbReference type="AlphaFoldDB" id="A0A9J6ARZ8"/>
<protein>
    <submittedName>
        <fullName evidence="1">Uncharacterized protein</fullName>
    </submittedName>
</protein>
<evidence type="ECO:0000313" key="2">
    <source>
        <dbReference type="Proteomes" id="UP000824120"/>
    </source>
</evidence>
<sequence length="68" mass="7781">MKNSSEVQWSQECIMKNPDAIKVILDRSQKLPSILTGRAWNASTTNDHKSFAAQTESVKHKMLCKKKY</sequence>
<keyword evidence="2" id="KW-1185">Reference proteome</keyword>